<accession>A0A9Q8ZGE4</accession>
<dbReference type="SUPFAM" id="SSF53335">
    <property type="entry name" value="S-adenosyl-L-methionine-dependent methyltransferases"/>
    <property type="match status" value="1"/>
</dbReference>
<feature type="region of interest" description="Disordered" evidence="4">
    <location>
        <begin position="448"/>
        <end position="485"/>
    </location>
</feature>
<dbReference type="Gene3D" id="3.40.50.150">
    <property type="entry name" value="Vaccinia Virus protein VP39"/>
    <property type="match status" value="1"/>
</dbReference>
<sequence length="485" mass="55125">MAADMDTTSAPAANAVESSDPRFQTDNSMSKKPQPKQQLSKAMEHMRFAVTADPIPHSSTPKSPPQESQTTPSEQQQQTPTENDAYGVPASFAPVRAPASRSHDPTNNQKRSDPFSFGSRFLEEGDDIFEFNAWDHVTVDSSYLAFSEEQYTKQRAEPVSEFDRARYNAQPEKWWNQFYKNNKTNFFKNRKWLAQEFPVLEELGKEDGPKATVLEVGAGAGNSAFPILQRSRNQRLKIHACDFSKKAVELIRAHELYDPERIQADVWDVASSPDSENAGLPPGLSEGSVDVVLMIFIFSALSPDQWDQAVRNIWRVLKPGGQVLFRDYGRGDLAQVRFKKGRYLQENFYVRGDGTRVYFFEREELESIWGGGAGCAQKESEEKNEVEKKESAEEQDELVNGVKAMQVSDAQRPTFEVAHIGVDRRMLVNRQRRLKMYRCWMQAVFRKKGEESEVPTSTLRQDKEGEEEVEEVGEEQKKENGAVQE</sequence>
<keyword evidence="2" id="KW-0489">Methyltransferase</keyword>
<reference evidence="6" key="1">
    <citation type="submission" date="2021-12" db="EMBL/GenBank/DDBJ databases">
        <title>Curvularia clavata genome.</title>
        <authorList>
            <person name="Cao Y."/>
        </authorList>
    </citation>
    <scope>NUCLEOTIDE SEQUENCE</scope>
    <source>
        <strain evidence="6">Yc1106</strain>
    </source>
</reference>
<evidence type="ECO:0000259" key="5">
    <source>
        <dbReference type="Pfam" id="PF08242"/>
    </source>
</evidence>
<gene>
    <name evidence="6" type="ORF">yc1106_06987</name>
</gene>
<feature type="region of interest" description="Disordered" evidence="4">
    <location>
        <begin position="1"/>
        <end position="117"/>
    </location>
</feature>
<dbReference type="PANTHER" id="PTHR22809">
    <property type="entry name" value="METHYLTRANSFERASE-RELATED"/>
    <property type="match status" value="1"/>
</dbReference>
<dbReference type="OrthoDB" id="417697at2759"/>
<dbReference type="Proteomes" id="UP001056012">
    <property type="component" value="Chromosome 5"/>
</dbReference>
<dbReference type="PANTHER" id="PTHR22809:SF11">
    <property type="entry name" value="TRNA N(3)-METHYLCYTIDINE METHYLTRANSFERASE METTL2"/>
    <property type="match status" value="1"/>
</dbReference>
<dbReference type="InterPro" id="IPR013217">
    <property type="entry name" value="Methyltransf_12"/>
</dbReference>
<evidence type="ECO:0000256" key="2">
    <source>
        <dbReference type="ARBA" id="ARBA00022603"/>
    </source>
</evidence>
<dbReference type="EMBL" id="CP089278">
    <property type="protein sequence ID" value="USP79713.1"/>
    <property type="molecule type" value="Genomic_DNA"/>
</dbReference>
<feature type="compositionally biased region" description="Acidic residues" evidence="4">
    <location>
        <begin position="464"/>
        <end position="473"/>
    </location>
</feature>
<feature type="compositionally biased region" description="Polar residues" evidence="4">
    <location>
        <begin position="21"/>
        <end position="30"/>
    </location>
</feature>
<proteinExistence type="inferred from homology"/>
<dbReference type="GO" id="GO:0032259">
    <property type="term" value="P:methylation"/>
    <property type="evidence" value="ECO:0007669"/>
    <property type="project" value="UniProtKB-KW"/>
</dbReference>
<dbReference type="Pfam" id="PF08242">
    <property type="entry name" value="Methyltransf_12"/>
    <property type="match status" value="1"/>
</dbReference>
<keyword evidence="3" id="KW-0808">Transferase</keyword>
<feature type="compositionally biased region" description="Basic and acidic residues" evidence="4">
    <location>
        <begin position="474"/>
        <end position="485"/>
    </location>
</feature>
<dbReference type="InterPro" id="IPR029063">
    <property type="entry name" value="SAM-dependent_MTases_sf"/>
</dbReference>
<name>A0A9Q8ZGE4_CURCL</name>
<protein>
    <recommendedName>
        <fullName evidence="5">Methyltransferase type 12 domain-containing protein</fullName>
    </recommendedName>
</protein>
<feature type="compositionally biased region" description="Low complexity" evidence="4">
    <location>
        <begin position="58"/>
        <end position="82"/>
    </location>
</feature>
<evidence type="ECO:0000313" key="6">
    <source>
        <dbReference type="EMBL" id="USP79713.1"/>
    </source>
</evidence>
<comment type="similarity">
    <text evidence="1">Belongs to the methyltransferase superfamily. METL family.</text>
</comment>
<dbReference type="GO" id="GO:0052735">
    <property type="term" value="F:tRNA (cytidine-3-)-methyltransferase activity"/>
    <property type="evidence" value="ECO:0007669"/>
    <property type="project" value="TreeGrafter"/>
</dbReference>
<organism evidence="6 7">
    <name type="scientific">Curvularia clavata</name>
    <dbReference type="NCBI Taxonomy" id="95742"/>
    <lineage>
        <taxon>Eukaryota</taxon>
        <taxon>Fungi</taxon>
        <taxon>Dikarya</taxon>
        <taxon>Ascomycota</taxon>
        <taxon>Pezizomycotina</taxon>
        <taxon>Dothideomycetes</taxon>
        <taxon>Pleosporomycetidae</taxon>
        <taxon>Pleosporales</taxon>
        <taxon>Pleosporineae</taxon>
        <taxon>Pleosporaceae</taxon>
        <taxon>Curvularia</taxon>
    </lineage>
</organism>
<dbReference type="CDD" id="cd02440">
    <property type="entry name" value="AdoMet_MTases"/>
    <property type="match status" value="1"/>
</dbReference>
<feature type="domain" description="Methyltransferase type 12" evidence="5">
    <location>
        <begin position="214"/>
        <end position="322"/>
    </location>
</feature>
<dbReference type="VEuPathDB" id="FungiDB:yc1106_06987"/>
<feature type="compositionally biased region" description="Polar residues" evidence="4">
    <location>
        <begin position="1"/>
        <end position="11"/>
    </location>
</feature>
<dbReference type="InterPro" id="IPR026113">
    <property type="entry name" value="METTL2/6/8-like"/>
</dbReference>
<dbReference type="AlphaFoldDB" id="A0A9Q8ZGE4"/>
<evidence type="ECO:0000313" key="7">
    <source>
        <dbReference type="Proteomes" id="UP001056012"/>
    </source>
</evidence>
<keyword evidence="7" id="KW-1185">Reference proteome</keyword>
<evidence type="ECO:0000256" key="1">
    <source>
        <dbReference type="ARBA" id="ARBA00009725"/>
    </source>
</evidence>
<evidence type="ECO:0000256" key="3">
    <source>
        <dbReference type="ARBA" id="ARBA00022679"/>
    </source>
</evidence>
<evidence type="ECO:0000256" key="4">
    <source>
        <dbReference type="SAM" id="MobiDB-lite"/>
    </source>
</evidence>